<sequence length="23" mass="2524">MLFGMDLSIGCILAVFCFQSLQS</sequence>
<accession>A0A0A9GJR9</accession>
<dbReference type="EMBL" id="GBRH01173169">
    <property type="protein sequence ID" value="JAE24727.1"/>
    <property type="molecule type" value="Transcribed_RNA"/>
</dbReference>
<dbReference type="AlphaFoldDB" id="A0A0A9GJR9"/>
<reference evidence="1" key="1">
    <citation type="submission" date="2014-09" db="EMBL/GenBank/DDBJ databases">
        <authorList>
            <person name="Magalhaes I.L.F."/>
            <person name="Oliveira U."/>
            <person name="Santos F.R."/>
            <person name="Vidigal T.H.D.A."/>
            <person name="Brescovit A.D."/>
            <person name="Santos A.J."/>
        </authorList>
    </citation>
    <scope>NUCLEOTIDE SEQUENCE</scope>
    <source>
        <tissue evidence="1">Shoot tissue taken approximately 20 cm above the soil surface</tissue>
    </source>
</reference>
<evidence type="ECO:0000313" key="1">
    <source>
        <dbReference type="EMBL" id="JAE24727.1"/>
    </source>
</evidence>
<proteinExistence type="predicted"/>
<reference evidence="1" key="2">
    <citation type="journal article" date="2015" name="Data Brief">
        <title>Shoot transcriptome of the giant reed, Arundo donax.</title>
        <authorList>
            <person name="Barrero R.A."/>
            <person name="Guerrero F.D."/>
            <person name="Moolhuijzen P."/>
            <person name="Goolsby J.A."/>
            <person name="Tidwell J."/>
            <person name="Bellgard S.E."/>
            <person name="Bellgard M.I."/>
        </authorList>
    </citation>
    <scope>NUCLEOTIDE SEQUENCE</scope>
    <source>
        <tissue evidence="1">Shoot tissue taken approximately 20 cm above the soil surface</tissue>
    </source>
</reference>
<protein>
    <submittedName>
        <fullName evidence="1">Uncharacterized protein</fullName>
    </submittedName>
</protein>
<name>A0A0A9GJR9_ARUDO</name>
<organism evidence="1">
    <name type="scientific">Arundo donax</name>
    <name type="common">Giant reed</name>
    <name type="synonym">Donax arundinaceus</name>
    <dbReference type="NCBI Taxonomy" id="35708"/>
    <lineage>
        <taxon>Eukaryota</taxon>
        <taxon>Viridiplantae</taxon>
        <taxon>Streptophyta</taxon>
        <taxon>Embryophyta</taxon>
        <taxon>Tracheophyta</taxon>
        <taxon>Spermatophyta</taxon>
        <taxon>Magnoliopsida</taxon>
        <taxon>Liliopsida</taxon>
        <taxon>Poales</taxon>
        <taxon>Poaceae</taxon>
        <taxon>PACMAD clade</taxon>
        <taxon>Arundinoideae</taxon>
        <taxon>Arundineae</taxon>
        <taxon>Arundo</taxon>
    </lineage>
</organism>